<reference evidence="1 2" key="1">
    <citation type="submission" date="2020-04" db="EMBL/GenBank/DDBJ databases">
        <title>Whole-genome sequencing of Vibrio spp. from China reveals different genetic environments of blaCTX-M-14 among diverse lineages.</title>
        <authorList>
            <person name="Zheng Z."/>
            <person name="Ye L."/>
            <person name="Chen S."/>
        </authorList>
    </citation>
    <scope>NUCLEOTIDE SEQUENCE [LARGE SCALE GENOMIC DNA]</scope>
    <source>
        <strain evidence="1 2">Vb0574</strain>
    </source>
</reference>
<dbReference type="EMBL" id="JABCLD010002250">
    <property type="protein sequence ID" value="NMU29879.1"/>
    <property type="molecule type" value="Genomic_DNA"/>
</dbReference>
<sequence>MSSNSVLSSEQALDDYFSALLGEEVEVTDLEHELDLLAQELSSA</sequence>
<dbReference type="Proteomes" id="UP000555836">
    <property type="component" value="Unassembled WGS sequence"/>
</dbReference>
<proteinExistence type="predicted"/>
<dbReference type="AlphaFoldDB" id="A0A7Y0SBF0"/>
<accession>A0A7Y0SBF0</accession>
<protein>
    <submittedName>
        <fullName evidence="1">Chemotaxis protein CheW</fullName>
    </submittedName>
</protein>
<comment type="caution">
    <text evidence="1">The sequence shown here is derived from an EMBL/GenBank/DDBJ whole genome shotgun (WGS) entry which is preliminary data.</text>
</comment>
<evidence type="ECO:0000313" key="1">
    <source>
        <dbReference type="EMBL" id="NMU29879.1"/>
    </source>
</evidence>
<feature type="non-terminal residue" evidence="1">
    <location>
        <position position="44"/>
    </location>
</feature>
<name>A0A7Y0SBF0_VIBPH</name>
<evidence type="ECO:0000313" key="2">
    <source>
        <dbReference type="Proteomes" id="UP000555836"/>
    </source>
</evidence>
<gene>
    <name evidence="1" type="ORF">HKB21_30165</name>
</gene>
<organism evidence="1 2">
    <name type="scientific">Vibrio parahaemolyticus</name>
    <dbReference type="NCBI Taxonomy" id="670"/>
    <lineage>
        <taxon>Bacteria</taxon>
        <taxon>Pseudomonadati</taxon>
        <taxon>Pseudomonadota</taxon>
        <taxon>Gammaproteobacteria</taxon>
        <taxon>Vibrionales</taxon>
        <taxon>Vibrionaceae</taxon>
        <taxon>Vibrio</taxon>
    </lineage>
</organism>